<keyword evidence="4 10" id="KW-0812">Transmembrane</keyword>
<evidence type="ECO:0000256" key="4">
    <source>
        <dbReference type="ARBA" id="ARBA00022692"/>
    </source>
</evidence>
<dbReference type="EC" id="1.2.1.84" evidence="10"/>
<protein>
    <recommendedName>
        <fullName evidence="10">Fatty acyl-CoA reductase</fullName>
        <ecNumber evidence="10">1.2.1.84</ecNumber>
    </recommendedName>
</protein>
<reference evidence="14" key="1">
    <citation type="submission" date="2025-08" db="UniProtKB">
        <authorList>
            <consortium name="RefSeq"/>
        </authorList>
    </citation>
    <scope>IDENTIFICATION</scope>
</reference>
<evidence type="ECO:0000259" key="11">
    <source>
        <dbReference type="Pfam" id="PF03015"/>
    </source>
</evidence>
<keyword evidence="8 10" id="KW-0472">Membrane</keyword>
<evidence type="ECO:0000256" key="6">
    <source>
        <dbReference type="ARBA" id="ARBA00022989"/>
    </source>
</evidence>
<dbReference type="AlphaFoldDB" id="A0A9C6SPV1"/>
<feature type="transmembrane region" description="Helical" evidence="10">
    <location>
        <begin position="602"/>
        <end position="623"/>
    </location>
</feature>
<dbReference type="Pfam" id="PF03015">
    <property type="entry name" value="Sterile"/>
    <property type="match status" value="1"/>
</dbReference>
<evidence type="ECO:0000256" key="10">
    <source>
        <dbReference type="RuleBase" id="RU363097"/>
    </source>
</evidence>
<dbReference type="OrthoDB" id="429813at2759"/>
<keyword evidence="3 10" id="KW-0444">Lipid biosynthesis</keyword>
<dbReference type="Pfam" id="PF07993">
    <property type="entry name" value="NAD_binding_4"/>
    <property type="match status" value="1"/>
</dbReference>
<evidence type="ECO:0000256" key="2">
    <source>
        <dbReference type="ARBA" id="ARBA00005928"/>
    </source>
</evidence>
<dbReference type="RefSeq" id="XP_048264951.1">
    <property type="nucleotide sequence ID" value="XM_048408994.1"/>
</dbReference>
<dbReference type="InterPro" id="IPR026055">
    <property type="entry name" value="FAR"/>
</dbReference>
<dbReference type="CDD" id="cd05236">
    <property type="entry name" value="FAR-N_SDR_e"/>
    <property type="match status" value="1"/>
</dbReference>
<dbReference type="InterPro" id="IPR036291">
    <property type="entry name" value="NAD(P)-bd_dom_sf"/>
</dbReference>
<evidence type="ECO:0000256" key="5">
    <source>
        <dbReference type="ARBA" id="ARBA00022857"/>
    </source>
</evidence>
<feature type="transmembrane region" description="Helical" evidence="10">
    <location>
        <begin position="484"/>
        <end position="505"/>
    </location>
</feature>
<accession>A0A9C6SPV1</accession>
<evidence type="ECO:0000313" key="13">
    <source>
        <dbReference type="Proteomes" id="UP000835206"/>
    </source>
</evidence>
<evidence type="ECO:0000256" key="1">
    <source>
        <dbReference type="ARBA" id="ARBA00004141"/>
    </source>
</evidence>
<comment type="subcellular location">
    <subcellularLocation>
        <location evidence="1">Membrane</location>
        <topology evidence="1">Multi-pass membrane protein</topology>
    </subcellularLocation>
</comment>
<dbReference type="CDD" id="cd09071">
    <property type="entry name" value="FAR_C"/>
    <property type="match status" value="1"/>
</dbReference>
<keyword evidence="10" id="KW-0560">Oxidoreductase</keyword>
<dbReference type="InterPro" id="IPR033640">
    <property type="entry name" value="FAR_C"/>
</dbReference>
<dbReference type="FunFam" id="3.40.50.720:FF:000143">
    <property type="entry name" value="Fatty acyl-CoA reductase"/>
    <property type="match status" value="1"/>
</dbReference>
<dbReference type="GO" id="GO:0005777">
    <property type="term" value="C:peroxisome"/>
    <property type="evidence" value="ECO:0007669"/>
    <property type="project" value="TreeGrafter"/>
</dbReference>
<organism evidence="13 14">
    <name type="scientific">Bombus terrestris</name>
    <name type="common">Buff-tailed bumblebee</name>
    <name type="synonym">Apis terrestris</name>
    <dbReference type="NCBI Taxonomy" id="30195"/>
    <lineage>
        <taxon>Eukaryota</taxon>
        <taxon>Metazoa</taxon>
        <taxon>Ecdysozoa</taxon>
        <taxon>Arthropoda</taxon>
        <taxon>Hexapoda</taxon>
        <taxon>Insecta</taxon>
        <taxon>Pterygota</taxon>
        <taxon>Neoptera</taxon>
        <taxon>Endopterygota</taxon>
        <taxon>Hymenoptera</taxon>
        <taxon>Apocrita</taxon>
        <taxon>Aculeata</taxon>
        <taxon>Apoidea</taxon>
        <taxon>Anthophila</taxon>
        <taxon>Apidae</taxon>
        <taxon>Bombus</taxon>
        <taxon>Bombus</taxon>
    </lineage>
</organism>
<feature type="domain" description="Thioester reductase (TE)" evidence="12">
    <location>
        <begin position="141"/>
        <end position="410"/>
    </location>
</feature>
<dbReference type="Gene3D" id="3.40.50.720">
    <property type="entry name" value="NAD(P)-binding Rossmann-like Domain"/>
    <property type="match status" value="1"/>
</dbReference>
<evidence type="ECO:0000256" key="3">
    <source>
        <dbReference type="ARBA" id="ARBA00022516"/>
    </source>
</evidence>
<comment type="similarity">
    <text evidence="2 10">Belongs to the fatty acyl-CoA reductase family.</text>
</comment>
<evidence type="ECO:0000256" key="9">
    <source>
        <dbReference type="ARBA" id="ARBA00052530"/>
    </source>
</evidence>
<dbReference type="GO" id="GO:0102965">
    <property type="term" value="F:alcohol-forming long-chain fatty acyl-CoA reductase activity"/>
    <property type="evidence" value="ECO:0007669"/>
    <property type="project" value="UniProtKB-EC"/>
</dbReference>
<dbReference type="GO" id="GO:0016020">
    <property type="term" value="C:membrane"/>
    <property type="evidence" value="ECO:0007669"/>
    <property type="project" value="UniProtKB-SubCell"/>
</dbReference>
<evidence type="ECO:0000256" key="7">
    <source>
        <dbReference type="ARBA" id="ARBA00023098"/>
    </source>
</evidence>
<feature type="domain" description="Fatty acyl-CoA reductase C-terminal" evidence="11">
    <location>
        <begin position="489"/>
        <end position="581"/>
    </location>
</feature>
<dbReference type="PANTHER" id="PTHR11011:SF60">
    <property type="entry name" value="FATTY ACYL-COA REDUCTASE-RELATED"/>
    <property type="match status" value="1"/>
</dbReference>
<dbReference type="InterPro" id="IPR013120">
    <property type="entry name" value="FAR_NAD-bd"/>
</dbReference>
<dbReference type="GO" id="GO:0080019">
    <property type="term" value="F:alcohol-forming very long-chain fatty acyl-CoA reductase activity"/>
    <property type="evidence" value="ECO:0007669"/>
    <property type="project" value="InterPro"/>
</dbReference>
<gene>
    <name evidence="14" type="primary">LOC100647369</name>
</gene>
<sequence>MVAGGLCLRFEVQGKGLCRRYANIESMQARSTVLLYILHDWHVVDAVYRTLFPPLFASFSSVVALLLTWKRHAANAANTNNAMVEVLVEPCGQEAIILDNGCKLNDNPTEHLVRSDRCDLILEQSNLSPIQQFYNGQSIFITGGTGFVGKLLIEKLLRECPGISFIYLLVRPKKGKDMHQRIEEIFDDPLFGKVKEKQPKFRHQIVAIAGDCGQPGLGISPADRQTITREVSIVFHVAATVRFDEKMKLAVPINVRSPKDVMDLCKEISYLKAFIHVSTAYANCTRTHIEEKVYEAPIDGDKLATIVEYMDEKLIEEITPRLLGAWPNTYTYTKAVAEGIIVKQAGDLPVGIFRPGIVISTYQEPVRGWIDNLYGPTGVAAGAGTGVLRSIHCDGSIEANVVPGDLTVNALIACAWDVANRRKSATTKERENDIPVYNYVSKDNPITYDQLKLLSEKYGLEFPTSRAIWYYSFRNNKHRIIHLMYVYLLHLLPALLIDTVTLCLGKQPRMLKIYKKIHKFMDVLNYFSIHEWKFSNDNIKELLNKMTEEDRENFACDITDIDWDQYFRTYIRGIRMYLIKDPLDTLPKARIKWQRLYWTHQVVKLILGYALLRICWLTLSLLFRNCIPQFA</sequence>
<keyword evidence="5 10" id="KW-0521">NADP</keyword>
<dbReference type="Proteomes" id="UP000835206">
    <property type="component" value="Chromosome 1"/>
</dbReference>
<evidence type="ECO:0000256" key="8">
    <source>
        <dbReference type="ARBA" id="ARBA00023136"/>
    </source>
</evidence>
<proteinExistence type="inferred from homology"/>
<evidence type="ECO:0000259" key="12">
    <source>
        <dbReference type="Pfam" id="PF07993"/>
    </source>
</evidence>
<name>A0A9C6SPV1_BOMTE</name>
<dbReference type="GeneID" id="100647369"/>
<comment type="function">
    <text evidence="10">Catalyzes the reduction of fatty acyl-CoA to fatty alcohols.</text>
</comment>
<keyword evidence="6 10" id="KW-1133">Transmembrane helix</keyword>
<dbReference type="GO" id="GO:0035336">
    <property type="term" value="P:long-chain fatty-acyl-CoA metabolic process"/>
    <property type="evidence" value="ECO:0007669"/>
    <property type="project" value="TreeGrafter"/>
</dbReference>
<comment type="catalytic activity">
    <reaction evidence="9 10">
        <text>a long-chain fatty acyl-CoA + 2 NADPH + 2 H(+) = a long-chain primary fatty alcohol + 2 NADP(+) + CoA</text>
        <dbReference type="Rhea" id="RHEA:52716"/>
        <dbReference type="ChEBI" id="CHEBI:15378"/>
        <dbReference type="ChEBI" id="CHEBI:57287"/>
        <dbReference type="ChEBI" id="CHEBI:57783"/>
        <dbReference type="ChEBI" id="CHEBI:58349"/>
        <dbReference type="ChEBI" id="CHEBI:77396"/>
        <dbReference type="ChEBI" id="CHEBI:83139"/>
        <dbReference type="EC" id="1.2.1.84"/>
    </reaction>
</comment>
<dbReference type="PANTHER" id="PTHR11011">
    <property type="entry name" value="MALE STERILITY PROTEIN 2-RELATED"/>
    <property type="match status" value="1"/>
</dbReference>
<keyword evidence="13" id="KW-1185">Reference proteome</keyword>
<dbReference type="SUPFAM" id="SSF51735">
    <property type="entry name" value="NAD(P)-binding Rossmann-fold domains"/>
    <property type="match status" value="1"/>
</dbReference>
<evidence type="ECO:0000313" key="14">
    <source>
        <dbReference type="RefSeq" id="XP_048264951.1"/>
    </source>
</evidence>
<keyword evidence="7 10" id="KW-0443">Lipid metabolism</keyword>